<feature type="region of interest" description="Disordered" evidence="14">
    <location>
        <begin position="235"/>
        <end position="257"/>
    </location>
</feature>
<protein>
    <recommendedName>
        <fullName evidence="5">Vacuolar protein sorting-associated protein 27</fullName>
    </recommendedName>
</protein>
<dbReference type="Pfam" id="PF00300">
    <property type="entry name" value="His_Phos_1"/>
    <property type="match status" value="1"/>
</dbReference>
<evidence type="ECO:0000259" key="16">
    <source>
        <dbReference type="PROSITE" id="PS50179"/>
    </source>
</evidence>
<feature type="region of interest" description="Disordered" evidence="14">
    <location>
        <begin position="516"/>
        <end position="654"/>
    </location>
</feature>
<feature type="domain" description="VHS" evidence="16">
    <location>
        <begin position="26"/>
        <end position="150"/>
    </location>
</feature>
<evidence type="ECO:0000259" key="15">
    <source>
        <dbReference type="PROSITE" id="PS50178"/>
    </source>
</evidence>
<feature type="compositionally biased region" description="Low complexity" evidence="14">
    <location>
        <begin position="538"/>
        <end position="551"/>
    </location>
</feature>
<evidence type="ECO:0000256" key="3">
    <source>
        <dbReference type="ARBA" id="ARBA00008597"/>
    </source>
</evidence>
<dbReference type="SMART" id="SM00064">
    <property type="entry name" value="FYVE"/>
    <property type="match status" value="1"/>
</dbReference>
<dbReference type="Gene3D" id="3.30.40.10">
    <property type="entry name" value="Zinc/RING finger domain, C3HC4 (zinc finger)"/>
    <property type="match status" value="1"/>
</dbReference>
<evidence type="ECO:0000256" key="1">
    <source>
        <dbReference type="ARBA" id="ARBA00003067"/>
    </source>
</evidence>
<keyword evidence="7" id="KW-0677">Repeat</keyword>
<evidence type="ECO:0000256" key="8">
    <source>
        <dbReference type="ARBA" id="ARBA00022753"/>
    </source>
</evidence>
<dbReference type="PRINTS" id="PR01217">
    <property type="entry name" value="PRICHEXTENSN"/>
</dbReference>
<keyword evidence="6" id="KW-0479">Metal-binding</keyword>
<dbReference type="CDD" id="cd16979">
    <property type="entry name" value="VHS_Vps27"/>
    <property type="match status" value="1"/>
</dbReference>
<dbReference type="CDD" id="cd15735">
    <property type="entry name" value="FYVE_spVPS27p_like"/>
    <property type="match status" value="1"/>
</dbReference>
<feature type="coiled-coil region" evidence="13">
    <location>
        <begin position="303"/>
        <end position="330"/>
    </location>
</feature>
<evidence type="ECO:0000256" key="4">
    <source>
        <dbReference type="ARBA" id="ARBA00011446"/>
    </source>
</evidence>
<evidence type="ECO:0000256" key="10">
    <source>
        <dbReference type="ARBA" id="ARBA00022833"/>
    </source>
</evidence>
<dbReference type="SUPFAM" id="SSF57903">
    <property type="entry name" value="FYVE/PHD zinc finger"/>
    <property type="match status" value="1"/>
</dbReference>
<dbReference type="InterPro" id="IPR011011">
    <property type="entry name" value="Znf_FYVE_PHD"/>
</dbReference>
<dbReference type="SMART" id="SM00288">
    <property type="entry name" value="VHS"/>
    <property type="match status" value="1"/>
</dbReference>
<feature type="compositionally biased region" description="Low complexity" evidence="14">
    <location>
        <begin position="611"/>
        <end position="630"/>
    </location>
</feature>
<dbReference type="SUPFAM" id="SSF53254">
    <property type="entry name" value="Phosphoglycerate mutase-like"/>
    <property type="match status" value="1"/>
</dbReference>
<reference evidence="18 19" key="2">
    <citation type="journal article" date="2016" name="Front. Microbiol.">
        <title>Genome and transcriptome sequences reveal the specific parasitism of the nematophagous Purpureocillium lilacinum 36-1.</title>
        <authorList>
            <person name="Xie J."/>
            <person name="Li S."/>
            <person name="Mo C."/>
            <person name="Xiao X."/>
            <person name="Peng D."/>
            <person name="Wang G."/>
            <person name="Xiao Y."/>
        </authorList>
    </citation>
    <scope>NUCLEOTIDE SEQUENCE [LARGE SCALE GENOMIC DNA]</scope>
    <source>
        <strain evidence="18 19">36-1</strain>
    </source>
</reference>
<evidence type="ECO:0000256" key="6">
    <source>
        <dbReference type="ARBA" id="ARBA00022723"/>
    </source>
</evidence>
<reference evidence="17 20" key="4">
    <citation type="journal article" date="2024" name="Microbiol. Resour. Announc.">
        <title>Genome annotations for the ascomycete fungi Trichoderma harzianum, Trichoderma aggressivum, and Purpureocillium lilacinum.</title>
        <authorList>
            <person name="Beijen E.P.W."/>
            <person name="Ohm R.A."/>
        </authorList>
    </citation>
    <scope>NUCLEOTIDE SEQUENCE [LARGE SCALE GENOMIC DNA]</scope>
    <source>
        <strain evidence="17 20">CBS 150709</strain>
    </source>
</reference>
<dbReference type="GO" id="GO:0008270">
    <property type="term" value="F:zinc ion binding"/>
    <property type="evidence" value="ECO:0007669"/>
    <property type="project" value="UniProtKB-KW"/>
</dbReference>
<dbReference type="FunFam" id="1.20.5.1940:FF:000001">
    <property type="entry name" value="Vacuolar protein sorting-associated protein 27"/>
    <property type="match status" value="1"/>
</dbReference>
<dbReference type="FunFam" id="3.30.40.10:FF:000161">
    <property type="entry name" value="Vacuolar protein sorting-associated protein 27"/>
    <property type="match status" value="1"/>
</dbReference>
<feature type="region of interest" description="Disordered" evidence="14">
    <location>
        <begin position="667"/>
        <end position="695"/>
    </location>
</feature>
<feature type="compositionally biased region" description="Pro residues" evidence="14">
    <location>
        <begin position="552"/>
        <end position="572"/>
    </location>
</feature>
<dbReference type="InterPro" id="IPR000306">
    <property type="entry name" value="Znf_FYVE"/>
</dbReference>
<keyword evidence="20" id="KW-1185">Reference proteome</keyword>
<dbReference type="Pfam" id="PF01363">
    <property type="entry name" value="FYVE"/>
    <property type="match status" value="1"/>
</dbReference>
<dbReference type="CDD" id="cd21385">
    <property type="entry name" value="GAT_Vps27"/>
    <property type="match status" value="1"/>
</dbReference>
<dbReference type="InterPro" id="IPR008942">
    <property type="entry name" value="ENTH_VHS"/>
</dbReference>
<feature type="compositionally biased region" description="Low complexity" evidence="14">
    <location>
        <begin position="516"/>
        <end position="528"/>
    </location>
</feature>
<evidence type="ECO:0000313" key="17">
    <source>
        <dbReference type="EMBL" id="KAK4091702.1"/>
    </source>
</evidence>
<feature type="region of interest" description="Disordered" evidence="14">
    <location>
        <begin position="276"/>
        <end position="299"/>
    </location>
</feature>
<dbReference type="Gene3D" id="3.40.50.1240">
    <property type="entry name" value="Phosphoglycerate mutase-like"/>
    <property type="match status" value="1"/>
</dbReference>
<dbReference type="PANTHER" id="PTHR47794:SF1">
    <property type="entry name" value="VACUOLAR PROTEIN SORTING-ASSOCIATED PROTEIN 27"/>
    <property type="match status" value="1"/>
</dbReference>
<dbReference type="Gene3D" id="1.25.40.90">
    <property type="match status" value="1"/>
</dbReference>
<dbReference type="Proteomes" id="UP000245956">
    <property type="component" value="Unassembled WGS sequence"/>
</dbReference>
<evidence type="ECO:0000313" key="18">
    <source>
        <dbReference type="EMBL" id="PWI75561.1"/>
    </source>
</evidence>
<evidence type="ECO:0000256" key="14">
    <source>
        <dbReference type="SAM" id="MobiDB-lite"/>
    </source>
</evidence>
<comment type="similarity">
    <text evidence="3">Belongs to the VPS27 family.</text>
</comment>
<keyword evidence="11" id="KW-0472">Membrane</keyword>
<keyword evidence="8" id="KW-0967">Endosome</keyword>
<feature type="domain" description="FYVE-type" evidence="15">
    <location>
        <begin position="168"/>
        <end position="228"/>
    </location>
</feature>
<dbReference type="InterPro" id="IPR029033">
    <property type="entry name" value="His_PPase_superfam"/>
</dbReference>
<accession>A0A2U3EM27</accession>
<dbReference type="SMART" id="SM00726">
    <property type="entry name" value="UIM"/>
    <property type="match status" value="2"/>
</dbReference>
<dbReference type="InterPro" id="IPR002014">
    <property type="entry name" value="VHS_dom"/>
</dbReference>
<dbReference type="PROSITE" id="PS50330">
    <property type="entry name" value="UIM"/>
    <property type="match status" value="1"/>
</dbReference>
<proteinExistence type="inferred from homology"/>
<name>A0A2U3EM27_PURLI</name>
<dbReference type="GO" id="GO:0033565">
    <property type="term" value="C:ESCRT-0 complex"/>
    <property type="evidence" value="ECO:0007669"/>
    <property type="project" value="TreeGrafter"/>
</dbReference>
<dbReference type="InterPro" id="IPR049425">
    <property type="entry name" value="Vps27_GAT-like"/>
</dbReference>
<sequence>MMSWWSSSANTALDEQIEKATSSSLEDIALNLEISDVIRSKTVAPKEAMRSLKRRIGNKNPNTQLSALNLTDTCVKNGGSHFLAEIASREFMDNLVSLLQAVGPVAVNADVKGKILELIQSWAGATENRHDLGYIGEVYKTLQREGYQFPPRVTVASSMIDSSAPPEWADSDVCMRCRTPFTFTNRKHHCRNCGNCFDQQCSSKTVPLPHLGIHTPVRVDDGCYAKLTGKGYKELDRTPTYPHKTRSTSMQPRSARVDDGFDEDLKKALAMSLEEVKTARGQEPATNGSGAAKRAEEEDADLRAAIEASLADMEEQKKRHAAALKQQTSTDAPPTTFLPKNDYELTPVEAENINLFATLVDRLQTQPPGTILREPQIQELYDSIGTLRPKLARTYGETMSKHGEFSSLVRRIQADRPDTLLDLHAKLSTVVRYYDRMLEERLSKAYSQQNLYRQYAPQASQPPPVSGENYYTGQYQRPYQGDWREPEPESPSGRRASYGKSPYPNLQQYQQAMPQTVPQPMPQQAMPQQPQPLPPTHAPSQPQPLAHTPSQPSYPQPSQPPSQPSYPHPSQAPPQMQTPVPQPAQMQSPQTQPPQPVLSRVPSQPGPPPMQTQAQPQQPQYQYWSQTTQPGQSPGPGQWAYPDPLPSVPQNDPKKPAAEEALIELHKTKSDPADEPTRRPGLPPQPTPATSVTAATDRPPVMPPTIHLVRHAQGVHNLSVENESIHDPDLTPLGESQCAALRASFPRQRITRLVASPLRRTVNTCLLSFGEPDLLPVVALDCLQEVSDQPCDTGSSKDALAAEFGDALDLSRVSDAWTDKANGPFEPTLEKLSARGREARRALREIAAGDDDAHVVAVSHGGILHFVTDDWQGIPEGRATGWANCEVRSYQFADPTGQDEDAALVETEESRRRSTSKELTSVEKRQMRVAVQQRMIPFLKIKA</sequence>
<dbReference type="GO" id="GO:0043328">
    <property type="term" value="P:protein transport to vacuole involved in ubiquitin-dependent protein catabolic process via the multivesicular body sorting pathway"/>
    <property type="evidence" value="ECO:0007669"/>
    <property type="project" value="TreeGrafter"/>
</dbReference>
<dbReference type="GO" id="GO:0006623">
    <property type="term" value="P:protein targeting to vacuole"/>
    <property type="evidence" value="ECO:0007669"/>
    <property type="project" value="TreeGrafter"/>
</dbReference>
<dbReference type="GO" id="GO:0010008">
    <property type="term" value="C:endosome membrane"/>
    <property type="evidence" value="ECO:0007669"/>
    <property type="project" value="UniProtKB-SubCell"/>
</dbReference>
<evidence type="ECO:0000256" key="2">
    <source>
        <dbReference type="ARBA" id="ARBA00004125"/>
    </source>
</evidence>
<comment type="subcellular location">
    <subcellularLocation>
        <location evidence="2">Endosome membrane</location>
        <topology evidence="2">Peripheral membrane protein</topology>
        <orientation evidence="2">Cytoplasmic side</orientation>
    </subcellularLocation>
</comment>
<dbReference type="Pfam" id="PF02809">
    <property type="entry name" value="UIM"/>
    <property type="match status" value="2"/>
</dbReference>
<comment type="subunit">
    <text evidence="4">Component of the ESCRT-0 complex composed of HSE1 and VPS27.</text>
</comment>
<keyword evidence="9 12" id="KW-0863">Zinc-finger</keyword>
<dbReference type="InterPro" id="IPR013078">
    <property type="entry name" value="His_Pase_superF_clade-1"/>
</dbReference>
<evidence type="ECO:0000256" key="13">
    <source>
        <dbReference type="SAM" id="Coils"/>
    </source>
</evidence>
<comment type="function">
    <text evidence="1">Component of the ESCRT-0 complex which is the sorting receptor for ubiquitinated cargo proteins at the multivesicular body (MVB) and recruits ESCRT-I to the MVB outer membrane.</text>
</comment>
<evidence type="ECO:0000256" key="7">
    <source>
        <dbReference type="ARBA" id="ARBA00022737"/>
    </source>
</evidence>
<gene>
    <name evidence="18" type="ORF">PCL_06219</name>
    <name evidence="17" type="ORF">Purlil1_4132</name>
</gene>
<comment type="caution">
    <text evidence="18">The sequence shown here is derived from an EMBL/GenBank/DDBJ whole genome shotgun (WGS) entry which is preliminary data.</text>
</comment>
<dbReference type="SMART" id="SM00855">
    <property type="entry name" value="PGAM"/>
    <property type="match status" value="1"/>
</dbReference>
<keyword evidence="10" id="KW-0862">Zinc</keyword>
<evidence type="ECO:0000256" key="11">
    <source>
        <dbReference type="ARBA" id="ARBA00023136"/>
    </source>
</evidence>
<evidence type="ECO:0000313" key="19">
    <source>
        <dbReference type="Proteomes" id="UP000245956"/>
    </source>
</evidence>
<keyword evidence="13" id="KW-0175">Coiled coil</keyword>
<dbReference type="InterPro" id="IPR003903">
    <property type="entry name" value="UIM_dom"/>
</dbReference>
<evidence type="ECO:0000313" key="20">
    <source>
        <dbReference type="Proteomes" id="UP001287286"/>
    </source>
</evidence>
<dbReference type="PANTHER" id="PTHR47794">
    <property type="entry name" value="VACUOLAR PROTEIN SORTING-ASSOCIATED PROTEIN 27"/>
    <property type="match status" value="1"/>
</dbReference>
<dbReference type="Pfam" id="PF21356">
    <property type="entry name" value="Vps27_GAT-like"/>
    <property type="match status" value="1"/>
</dbReference>
<dbReference type="InterPro" id="IPR013083">
    <property type="entry name" value="Znf_RING/FYVE/PHD"/>
</dbReference>
<dbReference type="EMBL" id="JAWRVI010000011">
    <property type="protein sequence ID" value="KAK4091702.1"/>
    <property type="molecule type" value="Genomic_DNA"/>
</dbReference>
<dbReference type="PROSITE" id="PS50179">
    <property type="entry name" value="VHS"/>
    <property type="match status" value="1"/>
</dbReference>
<dbReference type="CDD" id="cd07067">
    <property type="entry name" value="HP_PGM_like"/>
    <property type="match status" value="1"/>
</dbReference>
<dbReference type="Proteomes" id="UP001287286">
    <property type="component" value="Unassembled WGS sequence"/>
</dbReference>
<dbReference type="EMBL" id="LCWV01000002">
    <property type="protein sequence ID" value="PWI75561.1"/>
    <property type="molecule type" value="Genomic_DNA"/>
</dbReference>
<dbReference type="Gene3D" id="1.20.5.1940">
    <property type="match status" value="1"/>
</dbReference>
<dbReference type="Pfam" id="PF00790">
    <property type="entry name" value="VHS"/>
    <property type="match status" value="1"/>
</dbReference>
<feature type="region of interest" description="Disordered" evidence="14">
    <location>
        <begin position="454"/>
        <end position="504"/>
    </location>
</feature>
<dbReference type="SUPFAM" id="SSF48464">
    <property type="entry name" value="ENTH/VHS domain"/>
    <property type="match status" value="1"/>
</dbReference>
<organism evidence="18 19">
    <name type="scientific">Purpureocillium lilacinum</name>
    <name type="common">Paecilomyces lilacinus</name>
    <dbReference type="NCBI Taxonomy" id="33203"/>
    <lineage>
        <taxon>Eukaryota</taxon>
        <taxon>Fungi</taxon>
        <taxon>Dikarya</taxon>
        <taxon>Ascomycota</taxon>
        <taxon>Pezizomycotina</taxon>
        <taxon>Sordariomycetes</taxon>
        <taxon>Hypocreomycetidae</taxon>
        <taxon>Hypocreales</taxon>
        <taxon>Ophiocordycipitaceae</taxon>
        <taxon>Purpureocillium</taxon>
    </lineage>
</organism>
<dbReference type="PROSITE" id="PS50178">
    <property type="entry name" value="ZF_FYVE"/>
    <property type="match status" value="1"/>
</dbReference>
<dbReference type="GO" id="GO:0043130">
    <property type="term" value="F:ubiquitin binding"/>
    <property type="evidence" value="ECO:0007669"/>
    <property type="project" value="InterPro"/>
</dbReference>
<evidence type="ECO:0000256" key="12">
    <source>
        <dbReference type="PROSITE-ProRule" id="PRU00091"/>
    </source>
</evidence>
<reference evidence="17" key="3">
    <citation type="submission" date="2023-11" db="EMBL/GenBank/DDBJ databases">
        <authorList>
            <person name="Beijen E."/>
            <person name="Ohm R.A."/>
        </authorList>
    </citation>
    <scope>NUCLEOTIDE SEQUENCE</scope>
    <source>
        <strain evidence="17">CBS 150709</strain>
    </source>
</reference>
<dbReference type="FunFam" id="1.25.40.90:FF:000031">
    <property type="entry name" value="Vacuolar protein sorting-associated protein 27"/>
    <property type="match status" value="1"/>
</dbReference>
<dbReference type="InterPro" id="IPR017455">
    <property type="entry name" value="Znf_FYVE-rel"/>
</dbReference>
<dbReference type="GO" id="GO:0032266">
    <property type="term" value="F:phosphatidylinositol-3-phosphate binding"/>
    <property type="evidence" value="ECO:0007669"/>
    <property type="project" value="TreeGrafter"/>
</dbReference>
<feature type="compositionally biased region" description="Basic and acidic residues" evidence="14">
    <location>
        <begin position="667"/>
        <end position="678"/>
    </location>
</feature>
<reference evidence="18" key="1">
    <citation type="submission" date="2015-05" db="EMBL/GenBank/DDBJ databases">
        <authorList>
            <person name="Wang D.B."/>
            <person name="Wang M."/>
        </authorList>
    </citation>
    <scope>NUCLEOTIDE SEQUENCE</scope>
    <source>
        <strain evidence="18">36-1</strain>
    </source>
</reference>
<dbReference type="Gene3D" id="6.10.140.100">
    <property type="match status" value="1"/>
</dbReference>
<evidence type="ECO:0000256" key="9">
    <source>
        <dbReference type="ARBA" id="ARBA00022771"/>
    </source>
</evidence>
<evidence type="ECO:0000256" key="5">
    <source>
        <dbReference type="ARBA" id="ARBA00017753"/>
    </source>
</evidence>
<dbReference type="AlphaFoldDB" id="A0A2U3EM27"/>